<evidence type="ECO:0000313" key="4">
    <source>
        <dbReference type="Proteomes" id="UP000039217"/>
    </source>
</evidence>
<gene>
    <name evidence="1" type="ORF">ERS007661_02624</name>
    <name evidence="2" type="ORF">ERS007739_03328</name>
</gene>
<proteinExistence type="predicted"/>
<dbReference type="EMBL" id="CQQC01000960">
    <property type="protein sequence ID" value="CNV53059.1"/>
    <property type="molecule type" value="Genomic_DNA"/>
</dbReference>
<dbReference type="AlphaFoldDB" id="A0A655F7B8"/>
<reference evidence="2" key="1">
    <citation type="submission" date="2015-03" db="EMBL/GenBank/DDBJ databases">
        <authorList>
            <consortium name="Pathogen Informatics"/>
            <person name="Murphy D."/>
        </authorList>
    </citation>
    <scope>NUCLEOTIDE SEQUENCE</scope>
    <source>
        <strain evidence="2">N09902308</strain>
    </source>
</reference>
<name>A0A655F7B8_MYCTX</name>
<dbReference type="Proteomes" id="UP000039021">
    <property type="component" value="Unassembled WGS sequence"/>
</dbReference>
<evidence type="ECO:0000313" key="3">
    <source>
        <dbReference type="Proteomes" id="UP000039021"/>
    </source>
</evidence>
<organism evidence="1 4">
    <name type="scientific">Mycobacterium tuberculosis</name>
    <dbReference type="NCBI Taxonomy" id="1773"/>
    <lineage>
        <taxon>Bacteria</taxon>
        <taxon>Bacillati</taxon>
        <taxon>Actinomycetota</taxon>
        <taxon>Actinomycetes</taxon>
        <taxon>Mycobacteriales</taxon>
        <taxon>Mycobacteriaceae</taxon>
        <taxon>Mycobacterium</taxon>
        <taxon>Mycobacterium tuberculosis complex</taxon>
    </lineage>
</organism>
<evidence type="ECO:0000313" key="2">
    <source>
        <dbReference type="EMBL" id="COZ03894.1"/>
    </source>
</evidence>
<sequence>MLWSGLSLTAFTEPTGTPAMRTFWPAFSRDASVKVAW</sequence>
<protein>
    <submittedName>
        <fullName evidence="1">Uncharacterized protein</fullName>
    </submittedName>
</protein>
<dbReference type="EMBL" id="CSBK01001701">
    <property type="protein sequence ID" value="COZ03894.1"/>
    <property type="molecule type" value="Genomic_DNA"/>
</dbReference>
<reference evidence="3 4" key="2">
    <citation type="submission" date="2015-03" db="EMBL/GenBank/DDBJ databases">
        <authorList>
            <consortium name="Pathogen Informatics"/>
        </authorList>
    </citation>
    <scope>NUCLEOTIDE SEQUENCE [LARGE SCALE GENOMIC DNA]</scope>
    <source>
        <strain evidence="1 4">D00501624</strain>
        <strain evidence="3">N09902308</strain>
    </source>
</reference>
<dbReference type="Proteomes" id="UP000039217">
    <property type="component" value="Unassembled WGS sequence"/>
</dbReference>
<accession>A0A655F7B8</accession>
<evidence type="ECO:0000313" key="1">
    <source>
        <dbReference type="EMBL" id="CNV53059.1"/>
    </source>
</evidence>